<sequence>MMKTILLAPDSFKDSMTAFDACLAMETGLKRVFGKHVIYQQMPMSDGGEGIVDTLVTATNGQKVTVTVEGPLPSMQVTSYYGLLGDGETAVIEMAKASGLELLTISQRNPLLTSTFGTGQLIQAALAHGIRRFIIGIGGSATNDGGTGMAEALGAKFYDKYGSQLKMRGDTLTRIASIDLSGLDKRLMESTIDVACDVDSPLLGPTGATAIFSKQKGADQLMQVQLEQGLSNLAELATEISQKEFHLVPGSGAAGGLGFGLQLFCGGLLVSGVERVIEELDLVKAIAKADLIFTGEGSLDSQTSYGKVIAGLAKVAKAQKKPLIACVGRIDGDVRPLYLQGVTAAFSILPKLDSLNHCLEQGPDNLAATCEAIGRLLSIKKDLSTLGK</sequence>
<evidence type="ECO:0000256" key="3">
    <source>
        <dbReference type="ARBA" id="ARBA00022777"/>
    </source>
</evidence>
<dbReference type="GO" id="GO:0008887">
    <property type="term" value="F:glycerate kinase activity"/>
    <property type="evidence" value="ECO:0007669"/>
    <property type="project" value="UniProtKB-UniRule"/>
</dbReference>
<dbReference type="PANTHER" id="PTHR21599:SF0">
    <property type="entry name" value="GLYCERATE KINASE"/>
    <property type="match status" value="1"/>
</dbReference>
<dbReference type="KEGG" id="vpi:BW732_07220"/>
<organism evidence="5 6">
    <name type="scientific">Vagococcus penaei</name>
    <dbReference type="NCBI Taxonomy" id="633807"/>
    <lineage>
        <taxon>Bacteria</taxon>
        <taxon>Bacillati</taxon>
        <taxon>Bacillota</taxon>
        <taxon>Bacilli</taxon>
        <taxon>Lactobacillales</taxon>
        <taxon>Enterococcaceae</taxon>
        <taxon>Vagococcus</taxon>
    </lineage>
</organism>
<dbReference type="EMBL" id="CP019609">
    <property type="protein sequence ID" value="AQP54023.1"/>
    <property type="molecule type" value="Genomic_DNA"/>
</dbReference>
<evidence type="ECO:0000313" key="6">
    <source>
        <dbReference type="Proteomes" id="UP000188246"/>
    </source>
</evidence>
<dbReference type="InterPro" id="IPR004381">
    <property type="entry name" value="Glycerate_kinase"/>
</dbReference>
<dbReference type="SUPFAM" id="SSF110738">
    <property type="entry name" value="Glycerate kinase I"/>
    <property type="match status" value="1"/>
</dbReference>
<proteinExistence type="inferred from homology"/>
<dbReference type="Proteomes" id="UP000188246">
    <property type="component" value="Chromosome"/>
</dbReference>
<dbReference type="OrthoDB" id="9774290at2"/>
<dbReference type="InterPro" id="IPR018193">
    <property type="entry name" value="Glyc_kinase_flavodox-like_fold"/>
</dbReference>
<protein>
    <submittedName>
        <fullName evidence="5">Uncharacterized protein</fullName>
    </submittedName>
</protein>
<dbReference type="NCBIfam" id="TIGR00045">
    <property type="entry name" value="glycerate kinase"/>
    <property type="match status" value="1"/>
</dbReference>
<keyword evidence="6" id="KW-1185">Reference proteome</keyword>
<dbReference type="InterPro" id="IPR018197">
    <property type="entry name" value="Glycerate_kinase_RE-like"/>
</dbReference>
<evidence type="ECO:0000256" key="2">
    <source>
        <dbReference type="ARBA" id="ARBA00022679"/>
    </source>
</evidence>
<dbReference type="PIRSF" id="PIRSF006078">
    <property type="entry name" value="GlxK"/>
    <property type="match status" value="1"/>
</dbReference>
<dbReference type="STRING" id="633807.BW732_07220"/>
<dbReference type="Gene3D" id="3.90.1510.10">
    <property type="entry name" value="Glycerate kinase, domain 2"/>
    <property type="match status" value="1"/>
</dbReference>
<dbReference type="InterPro" id="IPR036129">
    <property type="entry name" value="Glycerate_kinase_sf"/>
</dbReference>
<dbReference type="RefSeq" id="WP_077276099.1">
    <property type="nucleotide sequence ID" value="NZ_CP019609.1"/>
</dbReference>
<dbReference type="Pfam" id="PF02595">
    <property type="entry name" value="Gly_kinase"/>
    <property type="match status" value="1"/>
</dbReference>
<comment type="similarity">
    <text evidence="1 4">Belongs to the glycerate kinase type-1 family.</text>
</comment>
<name>A0A1Q2D6T1_9ENTE</name>
<evidence type="ECO:0000256" key="1">
    <source>
        <dbReference type="ARBA" id="ARBA00006284"/>
    </source>
</evidence>
<dbReference type="GO" id="GO:0031388">
    <property type="term" value="P:organic acid phosphorylation"/>
    <property type="evidence" value="ECO:0007669"/>
    <property type="project" value="UniProtKB-UniRule"/>
</dbReference>
<keyword evidence="2 4" id="KW-0808">Transferase</keyword>
<reference evidence="5 6" key="1">
    <citation type="journal article" date="2010" name="Int. J. Syst. Evol. Microbiol.">
        <title>Vagococcus penaei sp. nov., isolated from spoilage microbiota of cooked shrimp (Penaeus vannamei).</title>
        <authorList>
            <person name="Jaffres E."/>
            <person name="Prevost H."/>
            <person name="Rossero A."/>
            <person name="Joffraud J.J."/>
            <person name="Dousset X."/>
        </authorList>
    </citation>
    <scope>NUCLEOTIDE SEQUENCE [LARGE SCALE GENOMIC DNA]</scope>
    <source>
        <strain evidence="5 6">CD276</strain>
    </source>
</reference>
<evidence type="ECO:0000256" key="4">
    <source>
        <dbReference type="PIRNR" id="PIRNR006078"/>
    </source>
</evidence>
<accession>A0A1Q2D6T1</accession>
<evidence type="ECO:0000313" key="5">
    <source>
        <dbReference type="EMBL" id="AQP54023.1"/>
    </source>
</evidence>
<dbReference type="AlphaFoldDB" id="A0A1Q2D6T1"/>
<dbReference type="PANTHER" id="PTHR21599">
    <property type="entry name" value="GLYCERATE KINASE"/>
    <property type="match status" value="1"/>
</dbReference>
<keyword evidence="3 4" id="KW-0418">Kinase</keyword>
<dbReference type="Gene3D" id="3.40.50.10350">
    <property type="entry name" value="Glycerate kinase, domain 1"/>
    <property type="match status" value="1"/>
</dbReference>
<gene>
    <name evidence="5" type="ORF">BW732_07220</name>
</gene>